<evidence type="ECO:0000313" key="1">
    <source>
        <dbReference type="EMBL" id="GMH09690.1"/>
    </source>
</evidence>
<dbReference type="EMBL" id="BSYO01000009">
    <property type="protein sequence ID" value="GMH09690.1"/>
    <property type="molecule type" value="Genomic_DNA"/>
</dbReference>
<accession>A0AAD3XME6</accession>
<gene>
    <name evidence="1" type="ORF">Nepgr_011531</name>
</gene>
<reference evidence="1" key="1">
    <citation type="submission" date="2023-05" db="EMBL/GenBank/DDBJ databases">
        <title>Nepenthes gracilis genome sequencing.</title>
        <authorList>
            <person name="Fukushima K."/>
        </authorList>
    </citation>
    <scope>NUCLEOTIDE SEQUENCE</scope>
    <source>
        <strain evidence="1">SING2019-196</strain>
    </source>
</reference>
<dbReference type="AlphaFoldDB" id="A0AAD3XME6"/>
<proteinExistence type="predicted"/>
<dbReference type="Gene3D" id="1.20.930.40">
    <property type="entry name" value="Transferrin receptor-like, dimerisation domain"/>
    <property type="match status" value="1"/>
</dbReference>
<dbReference type="InterPro" id="IPR036757">
    <property type="entry name" value="TFR-like_dimer_dom_sf"/>
</dbReference>
<name>A0AAD3XME6_NEPGR</name>
<dbReference type="SUPFAM" id="SSF47672">
    <property type="entry name" value="Transferrin receptor-like dimerisation domain"/>
    <property type="match status" value="1"/>
</dbReference>
<protein>
    <submittedName>
        <fullName evidence="1">Uncharacterized protein</fullName>
    </submittedName>
</protein>
<sequence>MQKLRVNGSSSVLRVKDCIVYGPCREYESKLSVLPGIADAAYRSMQMGKEEREAIIQHEIWGVARAIQRAADALRGQLI</sequence>
<comment type="caution">
    <text evidence="1">The sequence shown here is derived from an EMBL/GenBank/DDBJ whole genome shotgun (WGS) entry which is preliminary data.</text>
</comment>
<evidence type="ECO:0000313" key="2">
    <source>
        <dbReference type="Proteomes" id="UP001279734"/>
    </source>
</evidence>
<dbReference type="Proteomes" id="UP001279734">
    <property type="component" value="Unassembled WGS sequence"/>
</dbReference>
<organism evidence="1 2">
    <name type="scientific">Nepenthes gracilis</name>
    <name type="common">Slender pitcher plant</name>
    <dbReference type="NCBI Taxonomy" id="150966"/>
    <lineage>
        <taxon>Eukaryota</taxon>
        <taxon>Viridiplantae</taxon>
        <taxon>Streptophyta</taxon>
        <taxon>Embryophyta</taxon>
        <taxon>Tracheophyta</taxon>
        <taxon>Spermatophyta</taxon>
        <taxon>Magnoliopsida</taxon>
        <taxon>eudicotyledons</taxon>
        <taxon>Gunneridae</taxon>
        <taxon>Pentapetalae</taxon>
        <taxon>Caryophyllales</taxon>
        <taxon>Nepenthaceae</taxon>
        <taxon>Nepenthes</taxon>
    </lineage>
</organism>
<keyword evidence="2" id="KW-1185">Reference proteome</keyword>